<evidence type="ECO:0000313" key="1">
    <source>
        <dbReference type="EMBL" id="KKO74335.1"/>
    </source>
</evidence>
<dbReference type="EMBL" id="JPQZ01000082">
    <property type="protein sequence ID" value="KKO74335.1"/>
    <property type="molecule type" value="Genomic_DNA"/>
</dbReference>
<dbReference type="Gene3D" id="1.10.10.60">
    <property type="entry name" value="Homeodomain-like"/>
    <property type="match status" value="1"/>
</dbReference>
<dbReference type="RefSeq" id="XP_024330077.1">
    <property type="nucleotide sequence ID" value="XM_024476516.1"/>
</dbReference>
<protein>
    <submittedName>
        <fullName evidence="1">Uncharacterized protein</fullName>
    </submittedName>
</protein>
<dbReference type="AlphaFoldDB" id="A0A0F9WBT1"/>
<gene>
    <name evidence="1" type="ORF">AAJ76_8200014312</name>
</gene>
<dbReference type="Proteomes" id="UP000034350">
    <property type="component" value="Unassembled WGS sequence"/>
</dbReference>
<keyword evidence="2" id="KW-1185">Reference proteome</keyword>
<evidence type="ECO:0000313" key="2">
    <source>
        <dbReference type="Proteomes" id="UP000034350"/>
    </source>
</evidence>
<dbReference type="OrthoDB" id="10596738at2759"/>
<organism evidence="1 2">
    <name type="scientific">Vairimorpha ceranae</name>
    <dbReference type="NCBI Taxonomy" id="40302"/>
    <lineage>
        <taxon>Eukaryota</taxon>
        <taxon>Fungi</taxon>
        <taxon>Fungi incertae sedis</taxon>
        <taxon>Microsporidia</taxon>
        <taxon>Nosematidae</taxon>
        <taxon>Vairimorpha</taxon>
    </lineage>
</organism>
<dbReference type="GeneID" id="36321470"/>
<name>A0A0F9WBT1_9MICR</name>
<proteinExistence type="predicted"/>
<dbReference type="VEuPathDB" id="MicrosporidiaDB:AAJ76_8200014312"/>
<sequence length="59" mass="6937">MAQHLSVKEKYEIILYNDAHSKATHTQLKNIFDMRFKKAIYKTTIGKILKQKAIIKAQF</sequence>
<comment type="caution">
    <text evidence="1">The sequence shown here is derived from an EMBL/GenBank/DDBJ whole genome shotgun (WGS) entry which is preliminary data.</text>
</comment>
<accession>A0A0F9WBT1</accession>
<reference evidence="1 2" key="1">
    <citation type="journal article" date="2015" name="Environ. Microbiol.">
        <title>Genome analyses suggest the presence of polyploidy and recent human-driven expansions in eight global populations of the honeybee pathogen Nosema ceranae.</title>
        <authorList>
            <person name="Pelin A."/>
            <person name="Selman M."/>
            <person name="Aris-Brosou S."/>
            <person name="Farinelli L."/>
            <person name="Corradi N."/>
        </authorList>
    </citation>
    <scope>NUCLEOTIDE SEQUENCE [LARGE SCALE GENOMIC DNA]</scope>
    <source>
        <strain evidence="1 2">PA08 1199</strain>
    </source>
</reference>